<dbReference type="Pfam" id="PF04969">
    <property type="entry name" value="CS"/>
    <property type="match status" value="2"/>
</dbReference>
<name>D7G129_ECTSI</name>
<dbReference type="GO" id="GO:0005737">
    <property type="term" value="C:cytoplasm"/>
    <property type="evidence" value="ECO:0007669"/>
    <property type="project" value="UniProtKB-SubCell"/>
</dbReference>
<feature type="compositionally biased region" description="Basic and acidic residues" evidence="3">
    <location>
        <begin position="354"/>
        <end position="389"/>
    </location>
</feature>
<dbReference type="SUPFAM" id="SSF49764">
    <property type="entry name" value="HSP20-like chaperones"/>
    <property type="match status" value="2"/>
</dbReference>
<evidence type="ECO:0000256" key="3">
    <source>
        <dbReference type="SAM" id="MobiDB-lite"/>
    </source>
</evidence>
<dbReference type="Gene3D" id="1.25.40.10">
    <property type="entry name" value="Tetratricopeptide repeat domain"/>
    <property type="match status" value="2"/>
</dbReference>
<comment type="subcellular location">
    <subcellularLocation>
        <location evidence="1">Cytoplasm</location>
    </subcellularLocation>
</comment>
<feature type="domain" description="CS" evidence="4">
    <location>
        <begin position="499"/>
        <end position="647"/>
    </location>
</feature>
<dbReference type="PROSITE" id="PS51203">
    <property type="entry name" value="CS"/>
    <property type="match status" value="1"/>
</dbReference>
<dbReference type="OrthoDB" id="10364688at2759"/>
<keyword evidence="6" id="KW-1185">Reference proteome</keyword>
<feature type="compositionally biased region" description="Low complexity" evidence="3">
    <location>
        <begin position="559"/>
        <end position="576"/>
    </location>
</feature>
<dbReference type="InParanoid" id="D7G129"/>
<dbReference type="EMBL" id="FN649760">
    <property type="protein sequence ID" value="CBJ33139.1"/>
    <property type="molecule type" value="Genomic_DNA"/>
</dbReference>
<evidence type="ECO:0000256" key="1">
    <source>
        <dbReference type="ARBA" id="ARBA00004496"/>
    </source>
</evidence>
<dbReference type="SUPFAM" id="SSF48452">
    <property type="entry name" value="TPR-like"/>
    <property type="match status" value="1"/>
</dbReference>
<evidence type="ECO:0000259" key="4">
    <source>
        <dbReference type="PROSITE" id="PS51203"/>
    </source>
</evidence>
<organism evidence="5 6">
    <name type="scientific">Ectocarpus siliculosus</name>
    <name type="common">Brown alga</name>
    <name type="synonym">Conferva siliculosa</name>
    <dbReference type="NCBI Taxonomy" id="2880"/>
    <lineage>
        <taxon>Eukaryota</taxon>
        <taxon>Sar</taxon>
        <taxon>Stramenopiles</taxon>
        <taxon>Ochrophyta</taxon>
        <taxon>PX clade</taxon>
        <taxon>Phaeophyceae</taxon>
        <taxon>Ectocarpales</taxon>
        <taxon>Ectocarpaceae</taxon>
        <taxon>Ectocarpus</taxon>
    </lineage>
</organism>
<reference evidence="5 6" key="1">
    <citation type="journal article" date="2010" name="Nature">
        <title>The Ectocarpus genome and the independent evolution of multicellularity in brown algae.</title>
        <authorList>
            <person name="Cock J.M."/>
            <person name="Sterck L."/>
            <person name="Rouze P."/>
            <person name="Scornet D."/>
            <person name="Allen A.E."/>
            <person name="Amoutzias G."/>
            <person name="Anthouard V."/>
            <person name="Artiguenave F."/>
            <person name="Aury J.M."/>
            <person name="Badger J.H."/>
            <person name="Beszteri B."/>
            <person name="Billiau K."/>
            <person name="Bonnet E."/>
            <person name="Bothwell J.H."/>
            <person name="Bowler C."/>
            <person name="Boyen C."/>
            <person name="Brownlee C."/>
            <person name="Carrano C.J."/>
            <person name="Charrier B."/>
            <person name="Cho G.Y."/>
            <person name="Coelho S.M."/>
            <person name="Collen J."/>
            <person name="Corre E."/>
            <person name="Da Silva C."/>
            <person name="Delage L."/>
            <person name="Delaroque N."/>
            <person name="Dittami S.M."/>
            <person name="Doulbeau S."/>
            <person name="Elias M."/>
            <person name="Farnham G."/>
            <person name="Gachon C.M."/>
            <person name="Gschloessl B."/>
            <person name="Heesch S."/>
            <person name="Jabbari K."/>
            <person name="Jubin C."/>
            <person name="Kawai H."/>
            <person name="Kimura K."/>
            <person name="Kloareg B."/>
            <person name="Kupper F.C."/>
            <person name="Lang D."/>
            <person name="Le Bail A."/>
            <person name="Leblanc C."/>
            <person name="Lerouge P."/>
            <person name="Lohr M."/>
            <person name="Lopez P.J."/>
            <person name="Martens C."/>
            <person name="Maumus F."/>
            <person name="Michel G."/>
            <person name="Miranda-Saavedra D."/>
            <person name="Morales J."/>
            <person name="Moreau H."/>
            <person name="Motomura T."/>
            <person name="Nagasato C."/>
            <person name="Napoli C.A."/>
            <person name="Nelson D.R."/>
            <person name="Nyvall-Collen P."/>
            <person name="Peters A.F."/>
            <person name="Pommier C."/>
            <person name="Potin P."/>
            <person name="Poulain J."/>
            <person name="Quesneville H."/>
            <person name="Read B."/>
            <person name="Rensing S.A."/>
            <person name="Ritter A."/>
            <person name="Rousvoal S."/>
            <person name="Samanta M."/>
            <person name="Samson G."/>
            <person name="Schroeder D.C."/>
            <person name="Segurens B."/>
            <person name="Strittmatter M."/>
            <person name="Tonon T."/>
            <person name="Tregear J.W."/>
            <person name="Valentin K."/>
            <person name="von Dassow P."/>
            <person name="Yamagishi T."/>
            <person name="Van de Peer Y."/>
            <person name="Wincker P."/>
        </authorList>
    </citation>
    <scope>NUCLEOTIDE SEQUENCE [LARGE SCALE GENOMIC DNA]</scope>
    <source>
        <strain evidence="6">Ec32 / CCAP1310/4</strain>
    </source>
</reference>
<accession>D7G129</accession>
<dbReference type="PANTHER" id="PTHR12356">
    <property type="entry name" value="NUCLEAR MOVEMENT PROTEIN NUDC"/>
    <property type="match status" value="1"/>
</dbReference>
<feature type="compositionally biased region" description="Basic and acidic residues" evidence="3">
    <location>
        <begin position="307"/>
        <end position="318"/>
    </location>
</feature>
<protein>
    <submittedName>
        <fullName evidence="5">Nuclear distribution protein NUDC (Predicted)</fullName>
    </submittedName>
</protein>
<feature type="compositionally biased region" description="Pro residues" evidence="3">
    <location>
        <begin position="118"/>
        <end position="127"/>
    </location>
</feature>
<gene>
    <name evidence="5" type="ORF">Esi_0431_0005</name>
</gene>
<proteinExistence type="predicted"/>
<dbReference type="SMART" id="SM00028">
    <property type="entry name" value="TPR"/>
    <property type="match status" value="2"/>
</dbReference>
<feature type="compositionally biased region" description="Basic and acidic residues" evidence="3">
    <location>
        <begin position="1"/>
        <end position="13"/>
    </location>
</feature>
<dbReference type="GO" id="GO:0051082">
    <property type="term" value="F:unfolded protein binding"/>
    <property type="evidence" value="ECO:0007669"/>
    <property type="project" value="TreeGrafter"/>
</dbReference>
<dbReference type="InterPro" id="IPR019734">
    <property type="entry name" value="TPR_rpt"/>
</dbReference>
<dbReference type="InterPro" id="IPR008978">
    <property type="entry name" value="HSP20-like_chaperone"/>
</dbReference>
<feature type="compositionally biased region" description="Basic and acidic residues" evidence="3">
    <location>
        <begin position="145"/>
        <end position="155"/>
    </location>
</feature>
<feature type="region of interest" description="Disordered" evidence="3">
    <location>
        <begin position="354"/>
        <end position="497"/>
    </location>
</feature>
<feature type="region of interest" description="Disordered" evidence="3">
    <location>
        <begin position="1"/>
        <end position="24"/>
    </location>
</feature>
<dbReference type="InterPro" id="IPR007052">
    <property type="entry name" value="CS_dom"/>
</dbReference>
<dbReference type="Gene3D" id="2.60.40.790">
    <property type="match status" value="1"/>
</dbReference>
<feature type="compositionally biased region" description="Polar residues" evidence="3">
    <location>
        <begin position="103"/>
        <end position="114"/>
    </location>
</feature>
<sequence>MATLSTEEKDPIHEGSAAEEEPATTHALLAEAESCKDRGNVDFHKGKVLAKHTAGKNFLRDACVLYAEGLRVLGEADARLLAQRAQQQQQQQQQQRQEEGNDNRASAANTSDGSRSPTPSPPVPPPRVQTQGNDDQAPVRPPPLQDRETASLSKRADTVRPSLYLNLAACNLLLREWTPAIACCTHVLDECCGDALREIEAEIGGTGKDARDGVPGVAQGDRRAAPAAANDNAGTTRASSATGTSTGDAEDAAAAPTGTGALPDKGQQQQKEGQPGEIYGEHQGTTAPSRGADREAEPGADPAQEESGEREREAEKTRYREVAAKCLYRRAAALAGGGNVAAAREDLVRALRLKPRDAAISRELKKAKKQLAENEAKESLRRETEEGRRSRQQQQQRQADSTSEVTKTDNITSATADGGSAPTQQLARSPAPGADHAVIAGGIGGDQGGVKAPENQQQQGGRVSKEEEGKGSCSGDEESNERSQEQSEQPFSTHNGGECRDGLYAWNQSIYEVQVSVKIPPWARASDVRVDLHRSRLSVSVVFPHAEDDRPRRTRPQFTHGAGTSATTAGPTASSDAAKDPASQGGDPGFVGEGETATPVLAGALSRPVQVDECLWTMERPGRVLLYLQKELPADGEPGFEWWACVMEGDPGVDVLACDAGSDASRYPEHARRRGAKALWEHQNKSPEERLEEERMRDAYRQMEEEAEQRQRDLDKAMEDPRKAELYRQLKKTMPDTSISIK</sequence>
<feature type="region of interest" description="Disordered" evidence="3">
    <location>
        <begin position="546"/>
        <end position="595"/>
    </location>
</feature>
<dbReference type="CDD" id="cd06467">
    <property type="entry name" value="p23_NUDC_like"/>
    <property type="match status" value="1"/>
</dbReference>
<dbReference type="GO" id="GO:0006457">
    <property type="term" value="P:protein folding"/>
    <property type="evidence" value="ECO:0007669"/>
    <property type="project" value="TreeGrafter"/>
</dbReference>
<dbReference type="AlphaFoldDB" id="D7G129"/>
<dbReference type="InterPro" id="IPR037898">
    <property type="entry name" value="NudC_fam"/>
</dbReference>
<feature type="region of interest" description="Disordered" evidence="3">
    <location>
        <begin position="84"/>
        <end position="155"/>
    </location>
</feature>
<evidence type="ECO:0000313" key="5">
    <source>
        <dbReference type="EMBL" id="CBJ33139.1"/>
    </source>
</evidence>
<feature type="compositionally biased region" description="Polar residues" evidence="3">
    <location>
        <begin position="399"/>
        <end position="427"/>
    </location>
</feature>
<dbReference type="InterPro" id="IPR011990">
    <property type="entry name" value="TPR-like_helical_dom_sf"/>
</dbReference>
<evidence type="ECO:0000256" key="2">
    <source>
        <dbReference type="ARBA" id="ARBA00022490"/>
    </source>
</evidence>
<feature type="compositionally biased region" description="Low complexity" evidence="3">
    <location>
        <begin position="84"/>
        <end position="95"/>
    </location>
</feature>
<keyword evidence="2" id="KW-0963">Cytoplasm</keyword>
<feature type="region of interest" description="Disordered" evidence="3">
    <location>
        <begin position="206"/>
        <end position="318"/>
    </location>
</feature>
<evidence type="ECO:0000313" key="6">
    <source>
        <dbReference type="Proteomes" id="UP000002630"/>
    </source>
</evidence>
<dbReference type="STRING" id="2880.D7G129"/>
<feature type="compositionally biased region" description="Basic and acidic residues" evidence="3">
    <location>
        <begin position="682"/>
        <end position="728"/>
    </location>
</feature>
<dbReference type="PANTHER" id="PTHR12356:SF3">
    <property type="entry name" value="NUCLEAR MIGRATION PROTEIN NUDC"/>
    <property type="match status" value="1"/>
</dbReference>
<dbReference type="Proteomes" id="UP000002630">
    <property type="component" value="Unassembled WGS sequence"/>
</dbReference>
<feature type="region of interest" description="Disordered" evidence="3">
    <location>
        <begin position="682"/>
        <end position="742"/>
    </location>
</feature>
<feature type="compositionally biased region" description="Low complexity" evidence="3">
    <location>
        <begin position="225"/>
        <end position="277"/>
    </location>
</feature>